<sequence length="83" mass="9540">MHCLISFDSDQAPKELNGFDTAPKELRLRGFDTAPKELNGFDTAPKELRLRGFDTALKELRFAVLIQRQRNLCCTVSTQRERN</sequence>
<proteinExistence type="predicted"/>
<evidence type="ECO:0000313" key="2">
    <source>
        <dbReference type="Proteomes" id="UP001283361"/>
    </source>
</evidence>
<keyword evidence="2" id="KW-1185">Reference proteome</keyword>
<gene>
    <name evidence="1" type="ORF">RRG08_037299</name>
</gene>
<reference evidence="1" key="1">
    <citation type="journal article" date="2023" name="G3 (Bethesda)">
        <title>A reference genome for the long-term kleptoplast-retaining sea slug Elysia crispata morphotype clarki.</title>
        <authorList>
            <person name="Eastman K.E."/>
            <person name="Pendleton A.L."/>
            <person name="Shaikh M.A."/>
            <person name="Suttiyut T."/>
            <person name="Ogas R."/>
            <person name="Tomko P."/>
            <person name="Gavelis G."/>
            <person name="Widhalm J.R."/>
            <person name="Wisecaver J.H."/>
        </authorList>
    </citation>
    <scope>NUCLEOTIDE SEQUENCE</scope>
    <source>
        <strain evidence="1">ECLA1</strain>
    </source>
</reference>
<dbReference type="Proteomes" id="UP001283361">
    <property type="component" value="Unassembled WGS sequence"/>
</dbReference>
<evidence type="ECO:0000313" key="1">
    <source>
        <dbReference type="EMBL" id="KAK3787021.1"/>
    </source>
</evidence>
<dbReference type="AlphaFoldDB" id="A0AAE1DXT6"/>
<dbReference type="EMBL" id="JAWDGP010001912">
    <property type="protein sequence ID" value="KAK3787021.1"/>
    <property type="molecule type" value="Genomic_DNA"/>
</dbReference>
<comment type="caution">
    <text evidence="1">The sequence shown here is derived from an EMBL/GenBank/DDBJ whole genome shotgun (WGS) entry which is preliminary data.</text>
</comment>
<name>A0AAE1DXT6_9GAST</name>
<accession>A0AAE1DXT6</accession>
<protein>
    <submittedName>
        <fullName evidence="1">Uncharacterized protein</fullName>
    </submittedName>
</protein>
<organism evidence="1 2">
    <name type="scientific">Elysia crispata</name>
    <name type="common">lettuce slug</name>
    <dbReference type="NCBI Taxonomy" id="231223"/>
    <lineage>
        <taxon>Eukaryota</taxon>
        <taxon>Metazoa</taxon>
        <taxon>Spiralia</taxon>
        <taxon>Lophotrochozoa</taxon>
        <taxon>Mollusca</taxon>
        <taxon>Gastropoda</taxon>
        <taxon>Heterobranchia</taxon>
        <taxon>Euthyneura</taxon>
        <taxon>Panpulmonata</taxon>
        <taxon>Sacoglossa</taxon>
        <taxon>Placobranchoidea</taxon>
        <taxon>Plakobranchidae</taxon>
        <taxon>Elysia</taxon>
    </lineage>
</organism>